<dbReference type="EMBL" id="BPLR01018419">
    <property type="protein sequence ID" value="GIY99398.1"/>
    <property type="molecule type" value="Genomic_DNA"/>
</dbReference>
<dbReference type="Proteomes" id="UP001054945">
    <property type="component" value="Unassembled WGS sequence"/>
</dbReference>
<evidence type="ECO:0000313" key="3">
    <source>
        <dbReference type="Proteomes" id="UP001054945"/>
    </source>
</evidence>
<reference evidence="2 3" key="1">
    <citation type="submission" date="2021-06" db="EMBL/GenBank/DDBJ databases">
        <title>Caerostris extrusa draft genome.</title>
        <authorList>
            <person name="Kono N."/>
            <person name="Arakawa K."/>
        </authorList>
    </citation>
    <scope>NUCLEOTIDE SEQUENCE [LARGE SCALE GENOMIC DNA]</scope>
</reference>
<feature type="compositionally biased region" description="Basic residues" evidence="1">
    <location>
        <begin position="35"/>
        <end position="48"/>
    </location>
</feature>
<name>A0AAV4XYL0_CAEEX</name>
<accession>A0AAV4XYL0</accession>
<gene>
    <name evidence="2" type="ORF">CEXT_783211</name>
</gene>
<keyword evidence="3" id="KW-1185">Reference proteome</keyword>
<evidence type="ECO:0000256" key="1">
    <source>
        <dbReference type="SAM" id="MobiDB-lite"/>
    </source>
</evidence>
<sequence>MFQNVKKYLSKSHSPRQQPLLNNKGEAKLDETKGKERKKKKNNCCGKKKKKKNLEPGHIYEVAQCVAAGLCLETRSIQEGGTAANGGHVLGTRPQCHVILAGVFDRKQQNPNYKLRCLGRFFRWL</sequence>
<organism evidence="2 3">
    <name type="scientific">Caerostris extrusa</name>
    <name type="common">Bark spider</name>
    <name type="synonym">Caerostris bankana</name>
    <dbReference type="NCBI Taxonomy" id="172846"/>
    <lineage>
        <taxon>Eukaryota</taxon>
        <taxon>Metazoa</taxon>
        <taxon>Ecdysozoa</taxon>
        <taxon>Arthropoda</taxon>
        <taxon>Chelicerata</taxon>
        <taxon>Arachnida</taxon>
        <taxon>Araneae</taxon>
        <taxon>Araneomorphae</taxon>
        <taxon>Entelegynae</taxon>
        <taxon>Araneoidea</taxon>
        <taxon>Araneidae</taxon>
        <taxon>Caerostris</taxon>
    </lineage>
</organism>
<dbReference type="AlphaFoldDB" id="A0AAV4XYL0"/>
<evidence type="ECO:0000313" key="2">
    <source>
        <dbReference type="EMBL" id="GIY99398.1"/>
    </source>
</evidence>
<proteinExistence type="predicted"/>
<comment type="caution">
    <text evidence="2">The sequence shown here is derived from an EMBL/GenBank/DDBJ whole genome shotgun (WGS) entry which is preliminary data.</text>
</comment>
<feature type="region of interest" description="Disordered" evidence="1">
    <location>
        <begin position="1"/>
        <end position="48"/>
    </location>
</feature>
<feature type="compositionally biased region" description="Basic and acidic residues" evidence="1">
    <location>
        <begin position="25"/>
        <end position="34"/>
    </location>
</feature>
<protein>
    <submittedName>
        <fullName evidence="2">Uncharacterized protein</fullName>
    </submittedName>
</protein>